<reference evidence="2" key="1">
    <citation type="submission" date="2021-01" db="EMBL/GenBank/DDBJ databases">
        <title>Whole genome shotgun sequence of Sphaerisporangium rufum NBRC 109079.</title>
        <authorList>
            <person name="Komaki H."/>
            <person name="Tamura T."/>
        </authorList>
    </citation>
    <scope>NUCLEOTIDE SEQUENCE</scope>
    <source>
        <strain evidence="2">NBRC 109079</strain>
    </source>
</reference>
<comment type="caution">
    <text evidence="2">The sequence shown here is derived from an EMBL/GenBank/DDBJ whole genome shotgun (WGS) entry which is preliminary data.</text>
</comment>
<name>A0A919R3R4_9ACTN</name>
<evidence type="ECO:0000313" key="3">
    <source>
        <dbReference type="Proteomes" id="UP000655287"/>
    </source>
</evidence>
<dbReference type="SUPFAM" id="SSF54427">
    <property type="entry name" value="NTF2-like"/>
    <property type="match status" value="1"/>
</dbReference>
<dbReference type="Gene3D" id="3.10.450.50">
    <property type="match status" value="1"/>
</dbReference>
<protein>
    <recommendedName>
        <fullName evidence="1">DUF4440 domain-containing protein</fullName>
    </recommendedName>
</protein>
<dbReference type="InterPro" id="IPR027843">
    <property type="entry name" value="DUF4440"/>
</dbReference>
<evidence type="ECO:0000313" key="2">
    <source>
        <dbReference type="EMBL" id="GII79142.1"/>
    </source>
</evidence>
<dbReference type="Pfam" id="PF14534">
    <property type="entry name" value="DUF4440"/>
    <property type="match status" value="1"/>
</dbReference>
<dbReference type="Proteomes" id="UP000655287">
    <property type="component" value="Unassembled WGS sequence"/>
</dbReference>
<evidence type="ECO:0000259" key="1">
    <source>
        <dbReference type="Pfam" id="PF14534"/>
    </source>
</evidence>
<keyword evidence="3" id="KW-1185">Reference proteome</keyword>
<dbReference type="EMBL" id="BOOU01000054">
    <property type="protein sequence ID" value="GII79142.1"/>
    <property type="molecule type" value="Genomic_DNA"/>
</dbReference>
<gene>
    <name evidence="2" type="ORF">Sru01_41240</name>
</gene>
<sequence length="123" mass="13660">MTLMERDEPMELEEQGWRALATSGETAAAFYQEVLDREVVMLLPGGLSVADRGTAVKSMSGPPWASYELDDMQVRHPAEGTALVTYGVVARRDGSPEYSALMSSLYVRRPAGWRLAFHQQTPR</sequence>
<proteinExistence type="predicted"/>
<organism evidence="2 3">
    <name type="scientific">Sphaerisporangium rufum</name>
    <dbReference type="NCBI Taxonomy" id="1381558"/>
    <lineage>
        <taxon>Bacteria</taxon>
        <taxon>Bacillati</taxon>
        <taxon>Actinomycetota</taxon>
        <taxon>Actinomycetes</taxon>
        <taxon>Streptosporangiales</taxon>
        <taxon>Streptosporangiaceae</taxon>
        <taxon>Sphaerisporangium</taxon>
    </lineage>
</organism>
<dbReference type="InterPro" id="IPR032710">
    <property type="entry name" value="NTF2-like_dom_sf"/>
</dbReference>
<feature type="domain" description="DUF4440" evidence="1">
    <location>
        <begin position="11"/>
        <end position="115"/>
    </location>
</feature>
<dbReference type="AlphaFoldDB" id="A0A919R3R4"/>
<accession>A0A919R3R4</accession>